<comment type="caution">
    <text evidence="2">The sequence shown here is derived from an EMBL/GenBank/DDBJ whole genome shotgun (WGS) entry which is preliminary data.</text>
</comment>
<protein>
    <recommendedName>
        <fullName evidence="4">PEGA domain-containing protein</fullName>
    </recommendedName>
</protein>
<feature type="chain" id="PRO_5043891667" description="PEGA domain-containing protein" evidence="1">
    <location>
        <begin position="23"/>
        <end position="125"/>
    </location>
</feature>
<gene>
    <name evidence="2" type="ORF">J2X86_000940</name>
</gene>
<keyword evidence="1" id="KW-0732">Signal</keyword>
<accession>A0AAW8LJK0</accession>
<evidence type="ECO:0008006" key="4">
    <source>
        <dbReference type="Google" id="ProtNLM"/>
    </source>
</evidence>
<evidence type="ECO:0000256" key="1">
    <source>
        <dbReference type="SAM" id="SignalP"/>
    </source>
</evidence>
<dbReference type="RefSeq" id="WP_180038987.1">
    <property type="nucleotide sequence ID" value="NZ_JALJVC010000001.1"/>
</dbReference>
<dbReference type="Proteomes" id="UP001262767">
    <property type="component" value="Unassembled WGS sequence"/>
</dbReference>
<dbReference type="EMBL" id="JAVDSC010000002">
    <property type="protein sequence ID" value="MDR6628929.1"/>
    <property type="molecule type" value="Genomic_DNA"/>
</dbReference>
<feature type="signal peptide" evidence="1">
    <location>
        <begin position="1"/>
        <end position="22"/>
    </location>
</feature>
<proteinExistence type="predicted"/>
<dbReference type="PROSITE" id="PS51257">
    <property type="entry name" value="PROKAR_LIPOPROTEIN"/>
    <property type="match status" value="1"/>
</dbReference>
<evidence type="ECO:0000313" key="3">
    <source>
        <dbReference type="Proteomes" id="UP001262767"/>
    </source>
</evidence>
<name>A0AAW8LJK0_ACILW</name>
<dbReference type="AlphaFoldDB" id="A0AAW8LJK0"/>
<sequence length="125" mass="13874">MKKFTALILGSAILFTSGCATMFNGSTQTVNIRSNDELAKLYVNEEYMGQRNTVYTFKKKENYVIKAEKQGCQTNIVIPQKTFDPTTLLGVFLDWGIISILVVDGAATGAWQKFSQTSFVVDPNC</sequence>
<reference evidence="2" key="1">
    <citation type="submission" date="2023-07" db="EMBL/GenBank/DDBJ databases">
        <title>Sorghum-associated microbial communities from plants grown in Nebraska, USA.</title>
        <authorList>
            <person name="Schachtman D."/>
        </authorList>
    </citation>
    <scope>NUCLEOTIDE SEQUENCE</scope>
    <source>
        <strain evidence="2">BE44</strain>
    </source>
</reference>
<organism evidence="2 3">
    <name type="scientific">Acinetobacter lwoffii</name>
    <dbReference type="NCBI Taxonomy" id="28090"/>
    <lineage>
        <taxon>Bacteria</taxon>
        <taxon>Pseudomonadati</taxon>
        <taxon>Pseudomonadota</taxon>
        <taxon>Gammaproteobacteria</taxon>
        <taxon>Moraxellales</taxon>
        <taxon>Moraxellaceae</taxon>
        <taxon>Acinetobacter</taxon>
    </lineage>
</organism>
<evidence type="ECO:0000313" key="2">
    <source>
        <dbReference type="EMBL" id="MDR6628929.1"/>
    </source>
</evidence>